<evidence type="ECO:0000313" key="3">
    <source>
        <dbReference type="Proteomes" id="UP000192936"/>
    </source>
</evidence>
<dbReference type="EMBL" id="FXAK01000007">
    <property type="protein sequence ID" value="SMF63039.1"/>
    <property type="molecule type" value="Genomic_DNA"/>
</dbReference>
<dbReference type="OrthoDB" id="9809693at2"/>
<evidence type="ECO:0000313" key="2">
    <source>
        <dbReference type="EMBL" id="SMF63039.1"/>
    </source>
</evidence>
<dbReference type="Gene3D" id="1.10.10.1550">
    <property type="entry name" value="ROS/MUCR transcriptional regulator protein"/>
    <property type="match status" value="1"/>
</dbReference>
<dbReference type="InterPro" id="IPR008807">
    <property type="entry name" value="ROS_MUCR"/>
</dbReference>
<dbReference type="GO" id="GO:0003677">
    <property type="term" value="F:DNA binding"/>
    <property type="evidence" value="ECO:0007669"/>
    <property type="project" value="InterPro"/>
</dbReference>
<organism evidence="2 3">
    <name type="scientific">Azospirillum oryzae</name>
    <dbReference type="NCBI Taxonomy" id="286727"/>
    <lineage>
        <taxon>Bacteria</taxon>
        <taxon>Pseudomonadati</taxon>
        <taxon>Pseudomonadota</taxon>
        <taxon>Alphaproteobacteria</taxon>
        <taxon>Rhodospirillales</taxon>
        <taxon>Azospirillaceae</taxon>
        <taxon>Azospirillum</taxon>
    </lineage>
</organism>
<protein>
    <submittedName>
        <fullName evidence="2">Transcriptional regulator, MucR family</fullName>
    </submittedName>
</protein>
<gene>
    <name evidence="2" type="ORF">SAMN02982917_3170</name>
</gene>
<dbReference type="STRING" id="286727.SAMN02982917_3170"/>
<dbReference type="Pfam" id="PF05443">
    <property type="entry name" value="ROS_MUCR"/>
    <property type="match status" value="1"/>
</dbReference>
<reference evidence="2 3" key="1">
    <citation type="submission" date="2017-04" db="EMBL/GenBank/DDBJ databases">
        <authorList>
            <person name="Afonso C.L."/>
            <person name="Miller P.J."/>
            <person name="Scott M.A."/>
            <person name="Spackman E."/>
            <person name="Goraichik I."/>
            <person name="Dimitrov K.M."/>
            <person name="Suarez D.L."/>
            <person name="Swayne D.E."/>
        </authorList>
    </citation>
    <scope>NUCLEOTIDE SEQUENCE [LARGE SCALE GENOMIC DNA]</scope>
    <source>
        <strain evidence="2 3">A2P</strain>
    </source>
</reference>
<dbReference type="RefSeq" id="WP_085087004.1">
    <property type="nucleotide sequence ID" value="NZ_FXAK01000007.1"/>
</dbReference>
<accession>A0A1X7G2U2</accession>
<sequence length="137" mass="15108">MSNGSPSNALLSLTTEIVAAHVSNNTVSLTDLPTLIEQVYKSLANVGTEPVVAEERPQPAVPIKKSVTPDYIVCLEDGKKLKMLKRHLKTAYNMTPEEYRDRWGLPTDYPMVAPNYARQRSSLAKQIGLGTRARRGA</sequence>
<dbReference type="Proteomes" id="UP000192936">
    <property type="component" value="Unassembled WGS sequence"/>
</dbReference>
<dbReference type="GO" id="GO:0006355">
    <property type="term" value="P:regulation of DNA-templated transcription"/>
    <property type="evidence" value="ECO:0007669"/>
    <property type="project" value="InterPro"/>
</dbReference>
<dbReference type="AlphaFoldDB" id="A0A1X7G2U2"/>
<evidence type="ECO:0000256" key="1">
    <source>
        <dbReference type="ARBA" id="ARBA00007031"/>
    </source>
</evidence>
<name>A0A1X7G2U2_9PROT</name>
<dbReference type="GO" id="GO:0008270">
    <property type="term" value="F:zinc ion binding"/>
    <property type="evidence" value="ECO:0007669"/>
    <property type="project" value="InterPro"/>
</dbReference>
<dbReference type="InterPro" id="IPR041920">
    <property type="entry name" value="ROS/MUCR_sf"/>
</dbReference>
<comment type="similarity">
    <text evidence="1">Belongs to the ros/MucR family.</text>
</comment>
<proteinExistence type="inferred from homology"/>